<comment type="similarity">
    <text evidence="3 9">Belongs to the tachykinin family.</text>
</comment>
<proteinExistence type="inferred from homology"/>
<keyword evidence="7" id="KW-0027">Amidation</keyword>
<dbReference type="AlphaFoldDB" id="A0A493T4G2"/>
<dbReference type="PRINTS" id="PR01829">
    <property type="entry name" value="PROTACHYKNIN"/>
</dbReference>
<evidence type="ECO:0000256" key="3">
    <source>
        <dbReference type="ARBA" id="ARBA00007518"/>
    </source>
</evidence>
<evidence type="ECO:0000256" key="2">
    <source>
        <dbReference type="ARBA" id="ARBA00004613"/>
    </source>
</evidence>
<keyword evidence="6" id="KW-0732">Signal</keyword>
<dbReference type="PANTHER" id="PTHR11250:SF0">
    <property type="entry name" value="TACHYKININ PRECURSOR 1"/>
    <property type="match status" value="1"/>
</dbReference>
<feature type="domain" description="Tachykinin" evidence="11">
    <location>
        <begin position="287"/>
        <end position="297"/>
    </location>
</feature>
<name>A0A493T4G2_ANAPP</name>
<feature type="region of interest" description="Disordered" evidence="10">
    <location>
        <begin position="1"/>
        <end position="29"/>
    </location>
</feature>
<protein>
    <recommendedName>
        <fullName evidence="11">Tachykinin domain-containing protein</fullName>
    </recommendedName>
</protein>
<dbReference type="InterPro" id="IPR008215">
    <property type="entry name" value="Tachykinin_dom"/>
</dbReference>
<evidence type="ECO:0000256" key="10">
    <source>
        <dbReference type="SAM" id="MobiDB-lite"/>
    </source>
</evidence>
<dbReference type="InterPro" id="IPR013055">
    <property type="entry name" value="Tachy_Neuro_lke_CS"/>
</dbReference>
<feature type="compositionally biased region" description="Polar residues" evidence="10">
    <location>
        <begin position="301"/>
        <end position="313"/>
    </location>
</feature>
<organism evidence="12 13">
    <name type="scientific">Anas platyrhynchos platyrhynchos</name>
    <name type="common">Northern mallard</name>
    <dbReference type="NCBI Taxonomy" id="8840"/>
    <lineage>
        <taxon>Eukaryota</taxon>
        <taxon>Metazoa</taxon>
        <taxon>Chordata</taxon>
        <taxon>Craniata</taxon>
        <taxon>Vertebrata</taxon>
        <taxon>Euteleostomi</taxon>
        <taxon>Archelosauria</taxon>
        <taxon>Archosauria</taxon>
        <taxon>Dinosauria</taxon>
        <taxon>Saurischia</taxon>
        <taxon>Theropoda</taxon>
        <taxon>Coelurosauria</taxon>
        <taxon>Aves</taxon>
        <taxon>Neognathae</taxon>
        <taxon>Galloanserae</taxon>
        <taxon>Anseriformes</taxon>
        <taxon>Anatidae</taxon>
        <taxon>Anatinae</taxon>
        <taxon>Anas</taxon>
    </lineage>
</organism>
<dbReference type="InterPro" id="IPR008216">
    <property type="entry name" value="Tachykinin_fam"/>
</dbReference>
<evidence type="ECO:0000256" key="1">
    <source>
        <dbReference type="ARBA" id="ARBA00003207"/>
    </source>
</evidence>
<keyword evidence="13" id="KW-1185">Reference proteome</keyword>
<evidence type="ECO:0000256" key="4">
    <source>
        <dbReference type="ARBA" id="ARBA00022525"/>
    </source>
</evidence>
<dbReference type="PROSITE" id="PS00267">
    <property type="entry name" value="TACHYKININ"/>
    <property type="match status" value="1"/>
</dbReference>
<reference evidence="12" key="3">
    <citation type="submission" date="2025-09" db="UniProtKB">
        <authorList>
            <consortium name="Ensembl"/>
        </authorList>
    </citation>
    <scope>IDENTIFICATION</scope>
</reference>
<reference evidence="12" key="2">
    <citation type="submission" date="2025-08" db="UniProtKB">
        <authorList>
            <consortium name="Ensembl"/>
        </authorList>
    </citation>
    <scope>IDENTIFICATION</scope>
</reference>
<dbReference type="GO" id="GO:0005576">
    <property type="term" value="C:extracellular region"/>
    <property type="evidence" value="ECO:0007669"/>
    <property type="project" value="UniProtKB-SubCell"/>
</dbReference>
<sequence length="320" mass="34002">SGERRPPTANAHGAPALPLPPVREPREPVRPSVCPSVRLSLRPSVCAWTRGAALGGCVRGSVRAPPACGVGGEGVAACVRVSPRRLSGRTPGCQRGVGTPPPACTSDPASLDAVWGLFFLGWGTCCWVCVCPARRAGCPHTRLCACLGPVPPEGTGCWGVGLYVRGVWGCRDASPGCGGFQGCTCEVPPGTPGPHPLPPQDVEAAMRLPLAFAVLLLASARALADEMGAPDDLSYWADWADGEQAKEELPLPLEHFLQRMARRPRPQQFFGLMGKRDAGYGQISHKRHKTDSFVGLMGKRSLNSGSSERSIAQNYERRRK</sequence>
<keyword evidence="8 9" id="KW-0527">Neuropeptide</keyword>
<feature type="domain" description="Tachykinin" evidence="11">
    <location>
        <begin position="263"/>
        <end position="273"/>
    </location>
</feature>
<reference evidence="12 13" key="1">
    <citation type="submission" date="2017-10" db="EMBL/GenBank/DDBJ databases">
        <title>A new Pekin duck reference genome.</title>
        <authorList>
            <person name="Hou Z.-C."/>
            <person name="Zhou Z.-K."/>
            <person name="Zhu F."/>
            <person name="Hou S.-S."/>
        </authorList>
    </citation>
    <scope>NUCLEOTIDE SEQUENCE [LARGE SCALE GENOMIC DNA]</scope>
</reference>
<evidence type="ECO:0000259" key="11">
    <source>
        <dbReference type="SMART" id="SM00203"/>
    </source>
</evidence>
<evidence type="ECO:0000256" key="7">
    <source>
        <dbReference type="ARBA" id="ARBA00022815"/>
    </source>
</evidence>
<evidence type="ECO:0000256" key="9">
    <source>
        <dbReference type="RuleBase" id="RU003786"/>
    </source>
</evidence>
<dbReference type="GO" id="GO:0007218">
    <property type="term" value="P:neuropeptide signaling pathway"/>
    <property type="evidence" value="ECO:0007669"/>
    <property type="project" value="UniProtKB-KW"/>
</dbReference>
<evidence type="ECO:0000256" key="8">
    <source>
        <dbReference type="ARBA" id="ARBA00023320"/>
    </source>
</evidence>
<keyword evidence="4 9" id="KW-0964">Secreted</keyword>
<evidence type="ECO:0000313" key="13">
    <source>
        <dbReference type="Proteomes" id="UP000016666"/>
    </source>
</evidence>
<keyword evidence="5" id="KW-0165">Cleavage on pair of basic residues</keyword>
<dbReference type="Ensembl" id="ENSAPLT00000021541.1">
    <property type="protein sequence ID" value="ENSAPLP00000020530.1"/>
    <property type="gene ID" value="ENSAPLG00000016294.2"/>
</dbReference>
<dbReference type="Pfam" id="PF02202">
    <property type="entry name" value="Tachykinin"/>
    <property type="match status" value="1"/>
</dbReference>
<dbReference type="GeneTree" id="ENSGT00390000002457"/>
<dbReference type="SMART" id="SM00203">
    <property type="entry name" value="TK"/>
    <property type="match status" value="2"/>
</dbReference>
<comment type="subcellular location">
    <subcellularLocation>
        <location evidence="2 9">Secreted</location>
    </subcellularLocation>
</comment>
<evidence type="ECO:0000256" key="5">
    <source>
        <dbReference type="ARBA" id="ARBA00022685"/>
    </source>
</evidence>
<dbReference type="GO" id="GO:0007217">
    <property type="term" value="P:tachykinin receptor signaling pathway"/>
    <property type="evidence" value="ECO:0007669"/>
    <property type="project" value="InterPro"/>
</dbReference>
<accession>A0A493T4G2</accession>
<feature type="region of interest" description="Disordered" evidence="10">
    <location>
        <begin position="297"/>
        <end position="320"/>
    </location>
</feature>
<dbReference type="PANTHER" id="PTHR11250">
    <property type="entry name" value="TACHYKININ"/>
    <property type="match status" value="1"/>
</dbReference>
<comment type="function">
    <text evidence="1 9">Tachykinins are active peptides which excite neurons, evoke behavioral responses, are potent vasodilators and secretagogues, and contract (directly or indirectly) many smooth muscles.</text>
</comment>
<evidence type="ECO:0000256" key="6">
    <source>
        <dbReference type="ARBA" id="ARBA00022729"/>
    </source>
</evidence>
<evidence type="ECO:0000313" key="12">
    <source>
        <dbReference type="Ensembl" id="ENSAPLP00000020530.1"/>
    </source>
</evidence>
<dbReference type="Proteomes" id="UP000016666">
    <property type="component" value="Chromosome 2"/>
</dbReference>